<gene>
    <name evidence="3" type="ORF">ALO92_05269</name>
</gene>
<dbReference type="Proteomes" id="UP000050411">
    <property type="component" value="Unassembled WGS sequence"/>
</dbReference>
<dbReference type="EMBL" id="LJQB01000009">
    <property type="protein sequence ID" value="KPW87645.1"/>
    <property type="molecule type" value="Genomic_DNA"/>
</dbReference>
<dbReference type="Pfam" id="PF04293">
    <property type="entry name" value="SpoVR"/>
    <property type="match status" value="1"/>
</dbReference>
<protein>
    <submittedName>
        <fullName evidence="3">SpoVR</fullName>
    </submittedName>
</protein>
<dbReference type="InterPro" id="IPR057008">
    <property type="entry name" value="SpoVR-like_C"/>
</dbReference>
<dbReference type="InterPro" id="IPR056174">
    <property type="entry name" value="SpoVR_N"/>
</dbReference>
<organism evidence="3 4">
    <name type="scientific">Pseudomonas congelans</name>
    <dbReference type="NCBI Taxonomy" id="200452"/>
    <lineage>
        <taxon>Bacteria</taxon>
        <taxon>Pseudomonadati</taxon>
        <taxon>Pseudomonadota</taxon>
        <taxon>Gammaproteobacteria</taxon>
        <taxon>Pseudomonadales</taxon>
        <taxon>Pseudomonadaceae</taxon>
        <taxon>Pseudomonas</taxon>
    </lineage>
</organism>
<name>A0A0P9MSQ0_9PSED</name>
<dbReference type="InterPro" id="IPR007390">
    <property type="entry name" value="Spore_V_R"/>
</dbReference>
<evidence type="ECO:0000313" key="3">
    <source>
        <dbReference type="EMBL" id="KPW87645.1"/>
    </source>
</evidence>
<accession>A0A0P9MSQ0</accession>
<evidence type="ECO:0000313" key="4">
    <source>
        <dbReference type="Proteomes" id="UP000050411"/>
    </source>
</evidence>
<evidence type="ECO:0000259" key="1">
    <source>
        <dbReference type="Pfam" id="PF04293"/>
    </source>
</evidence>
<reference evidence="3 4" key="1">
    <citation type="submission" date="2015-09" db="EMBL/GenBank/DDBJ databases">
        <title>Genome announcement of multiple Pseudomonas syringae strains.</title>
        <authorList>
            <person name="Thakur S."/>
            <person name="Wang P.W."/>
            <person name="Gong Y."/>
            <person name="Weir B.S."/>
            <person name="Guttman D.S."/>
        </authorList>
    </citation>
    <scope>NUCLEOTIDE SEQUENCE [LARGE SCALE GENOMIC DNA]</scope>
    <source>
        <strain evidence="3 4">ICMP19117</strain>
    </source>
</reference>
<dbReference type="PATRIC" id="fig|200452.3.peg.4633"/>
<comment type="caution">
    <text evidence="3">The sequence shown here is derived from an EMBL/GenBank/DDBJ whole genome shotgun (WGS) entry which is preliminary data.</text>
</comment>
<dbReference type="PANTHER" id="PTHR30029">
    <property type="entry name" value="STAGE V SPORULATION PROTEIN R"/>
    <property type="match status" value="1"/>
</dbReference>
<proteinExistence type="predicted"/>
<feature type="domain" description="SpoVR protein-like N-terminal" evidence="1">
    <location>
        <begin position="27"/>
        <end position="445"/>
    </location>
</feature>
<dbReference type="PANTHER" id="PTHR30029:SF2">
    <property type="entry name" value="STAGE V SPORULATION PROTEIN R"/>
    <property type="match status" value="1"/>
</dbReference>
<dbReference type="InterPro" id="IPR057270">
    <property type="entry name" value="Ycgb-like"/>
</dbReference>
<dbReference type="AlphaFoldDB" id="A0A0P9MSQ0"/>
<dbReference type="Pfam" id="PF24755">
    <property type="entry name" value="SpoVR_C"/>
    <property type="match status" value="1"/>
</dbReference>
<dbReference type="NCBIfam" id="NF008737">
    <property type="entry name" value="PRK11767.1"/>
    <property type="match status" value="1"/>
</dbReference>
<evidence type="ECO:0000259" key="2">
    <source>
        <dbReference type="Pfam" id="PF24755"/>
    </source>
</evidence>
<sequence length="531" mass="62203">MPRTLPAKVSVMTAREQKRQPLSTGSEWTFELIRAYDREIGRIAERYALDTYPNQIEVITAEQMMDAYASVGMPLGYHHWSYGKHFLSTEKSYSRGQMGLAYEIVINSDPCIAYLMEENTICMQALVVAHACYGHNSFFKGNYLFRTWTDASSIIDYLVFAKQYIMQCEERHGIDAVEDLLDSCHALMNYGVDRYKRPYPISAEEERRRQKDREEHLQRQINDLWRTIPKSADKGSKEDNARFPAEPQENILYFIEKHAPLLEPWQREVVRIVRKIAQYFYPQRQTQVMNEGWATFWHYTLMNDLYDEGLVTDGFMMEFLQSHTSVIFQPGFDSPYYSGINPYALGFAMYQDIRRMCENPTDEDRQWFPEIAGSDWLTAIKFAMSSFKDESFILQYLSPKVIRDLKLFSIMDDDQQEDLLVPAIHDENGYRTIREILAAQYNLGNREPNVQIYSIDRRGDRSLTLRHQQHNRKPLGDSTDEVLKHLHRLWGFDIHLETLQGDQVVKTHHVPPKGEHADSEYPRLDMAVVHL</sequence>
<feature type="domain" description="SpoVR-like C-terminal" evidence="2">
    <location>
        <begin position="448"/>
        <end position="499"/>
    </location>
</feature>